<organism evidence="1 2">
    <name type="scientific">Lyophyllum shimeji</name>
    <name type="common">Hon-shimeji</name>
    <name type="synonym">Tricholoma shimeji</name>
    <dbReference type="NCBI Taxonomy" id="47721"/>
    <lineage>
        <taxon>Eukaryota</taxon>
        <taxon>Fungi</taxon>
        <taxon>Dikarya</taxon>
        <taxon>Basidiomycota</taxon>
        <taxon>Agaricomycotina</taxon>
        <taxon>Agaricomycetes</taxon>
        <taxon>Agaricomycetidae</taxon>
        <taxon>Agaricales</taxon>
        <taxon>Tricholomatineae</taxon>
        <taxon>Lyophyllaceae</taxon>
        <taxon>Lyophyllum</taxon>
    </lineage>
</organism>
<protein>
    <submittedName>
        <fullName evidence="1">Uncharacterized protein</fullName>
    </submittedName>
</protein>
<proteinExistence type="predicted"/>
<keyword evidence="2" id="KW-1185">Reference proteome</keyword>
<reference evidence="1" key="1">
    <citation type="submission" date="2022-07" db="EMBL/GenBank/DDBJ databases">
        <title>The genome of Lyophyllum shimeji provides insight into the initial evolution of ectomycorrhizal fungal genome.</title>
        <authorList>
            <person name="Kobayashi Y."/>
            <person name="Shibata T."/>
            <person name="Hirakawa H."/>
            <person name="Shigenobu S."/>
            <person name="Nishiyama T."/>
            <person name="Yamada A."/>
            <person name="Hasebe M."/>
            <person name="Kawaguchi M."/>
        </authorList>
    </citation>
    <scope>NUCLEOTIDE SEQUENCE</scope>
    <source>
        <strain evidence="1">AT787</strain>
    </source>
</reference>
<dbReference type="EMBL" id="BRPK01000004">
    <property type="protein sequence ID" value="GLB37595.1"/>
    <property type="molecule type" value="Genomic_DNA"/>
</dbReference>
<dbReference type="AlphaFoldDB" id="A0A9P3PKI8"/>
<gene>
    <name evidence="1" type="ORF">LshimejAT787_0406460</name>
</gene>
<evidence type="ECO:0000313" key="2">
    <source>
        <dbReference type="Proteomes" id="UP001063166"/>
    </source>
</evidence>
<accession>A0A9P3PKI8</accession>
<sequence>MGDFDVQDVRDMLAKLKAEQAQHLQLMAKIKRIAQNPNMAKEDFEVMEQLKAAAARQQKAMRLGLQPESSKSS</sequence>
<evidence type="ECO:0000313" key="1">
    <source>
        <dbReference type="EMBL" id="GLB37595.1"/>
    </source>
</evidence>
<name>A0A9P3PKI8_LYOSH</name>
<dbReference type="OrthoDB" id="3182478at2759"/>
<comment type="caution">
    <text evidence="1">The sequence shown here is derived from an EMBL/GenBank/DDBJ whole genome shotgun (WGS) entry which is preliminary data.</text>
</comment>
<dbReference type="Proteomes" id="UP001063166">
    <property type="component" value="Unassembled WGS sequence"/>
</dbReference>